<dbReference type="SUPFAM" id="SSF51197">
    <property type="entry name" value="Clavaminate synthase-like"/>
    <property type="match status" value="1"/>
</dbReference>
<dbReference type="Gene3D" id="2.60.120.10">
    <property type="entry name" value="Jelly Rolls"/>
    <property type="match status" value="2"/>
</dbReference>
<dbReference type="AlphaFoldDB" id="A0AAD5U0L0"/>
<feature type="domain" description="JmjC" evidence="1">
    <location>
        <begin position="1"/>
        <end position="269"/>
    </location>
</feature>
<dbReference type="PANTHER" id="PTHR12461">
    <property type="entry name" value="HYPOXIA-INDUCIBLE FACTOR 1 ALPHA INHIBITOR-RELATED"/>
    <property type="match status" value="1"/>
</dbReference>
<protein>
    <submittedName>
        <fullName evidence="2">JmjC domain-containing protein 7</fullName>
    </submittedName>
</protein>
<dbReference type="InterPro" id="IPR041667">
    <property type="entry name" value="Cupin_8"/>
</dbReference>
<name>A0AAD5U0L0_9FUNG</name>
<dbReference type="Pfam" id="PF13621">
    <property type="entry name" value="Cupin_8"/>
    <property type="match status" value="2"/>
</dbReference>
<evidence type="ECO:0000313" key="3">
    <source>
        <dbReference type="Proteomes" id="UP001211065"/>
    </source>
</evidence>
<dbReference type="Proteomes" id="UP001211065">
    <property type="component" value="Unassembled WGS sequence"/>
</dbReference>
<accession>A0AAD5U0L0</accession>
<comment type="caution">
    <text evidence="2">The sequence shown here is derived from an EMBL/GenBank/DDBJ whole genome shotgun (WGS) entry which is preliminary data.</text>
</comment>
<organism evidence="2 3">
    <name type="scientific">Clydaea vesicula</name>
    <dbReference type="NCBI Taxonomy" id="447962"/>
    <lineage>
        <taxon>Eukaryota</taxon>
        <taxon>Fungi</taxon>
        <taxon>Fungi incertae sedis</taxon>
        <taxon>Chytridiomycota</taxon>
        <taxon>Chytridiomycota incertae sedis</taxon>
        <taxon>Chytridiomycetes</taxon>
        <taxon>Lobulomycetales</taxon>
        <taxon>Lobulomycetaceae</taxon>
        <taxon>Clydaea</taxon>
    </lineage>
</organism>
<dbReference type="PANTHER" id="PTHR12461:SF99">
    <property type="entry name" value="BIFUNCTIONAL PEPTIDASE AND (3S)-LYSYL HYDROXYLASE JMJD7"/>
    <property type="match status" value="1"/>
</dbReference>
<keyword evidence="3" id="KW-1185">Reference proteome</keyword>
<evidence type="ECO:0000313" key="2">
    <source>
        <dbReference type="EMBL" id="KAJ3215790.1"/>
    </source>
</evidence>
<dbReference type="InterPro" id="IPR003347">
    <property type="entry name" value="JmjC_dom"/>
</dbReference>
<proteinExistence type="predicted"/>
<reference evidence="2" key="1">
    <citation type="submission" date="2020-05" db="EMBL/GenBank/DDBJ databases">
        <title>Phylogenomic resolution of chytrid fungi.</title>
        <authorList>
            <person name="Stajich J.E."/>
            <person name="Amses K."/>
            <person name="Simmons R."/>
            <person name="Seto K."/>
            <person name="Myers J."/>
            <person name="Bonds A."/>
            <person name="Quandt C.A."/>
            <person name="Barry K."/>
            <person name="Liu P."/>
            <person name="Grigoriev I."/>
            <person name="Longcore J.E."/>
            <person name="James T.Y."/>
        </authorList>
    </citation>
    <scope>NUCLEOTIDE SEQUENCE</scope>
    <source>
        <strain evidence="2">JEL0476</strain>
    </source>
</reference>
<sequence length="289" mass="33200">MDKLEKVCKKCSKNCRDFGLDVFILEGKPTPLQFSKIVGKNRPALFKGACKNLPAFKLWRSKSYLCDVMKNTKIQLAATPNGLADGITDNFFVLPHLIYCSFNDAIEKFSNAKKDVLIYDDKISYYIQSQNDNLQSDFKLLFETGDVPKEIFWASEVFDKKPDGEQCCLLITNMIHFYSDVQLSNDTIWEIKPLNSKTPWVSVNPQQAEIQPIIVEVSAGDVFYLPSLWYHQVEQESTCLEKGFNATIAVNYWYDLDYDDARFSYFQLLRSVTKLAEGTNIDDDEDDDM</sequence>
<gene>
    <name evidence="2" type="primary">JMJD7</name>
    <name evidence="2" type="ORF">HK099_006209</name>
</gene>
<dbReference type="EMBL" id="JADGJW010000520">
    <property type="protein sequence ID" value="KAJ3215790.1"/>
    <property type="molecule type" value="Genomic_DNA"/>
</dbReference>
<evidence type="ECO:0000259" key="1">
    <source>
        <dbReference type="PROSITE" id="PS51184"/>
    </source>
</evidence>
<dbReference type="InterPro" id="IPR014710">
    <property type="entry name" value="RmlC-like_jellyroll"/>
</dbReference>
<dbReference type="PROSITE" id="PS51184">
    <property type="entry name" value="JMJC"/>
    <property type="match status" value="1"/>
</dbReference>